<comment type="caution">
    <text evidence="1">The sequence shown here is derived from an EMBL/GenBank/DDBJ whole genome shotgun (WGS) entry which is preliminary data.</text>
</comment>
<reference evidence="1 2" key="1">
    <citation type="submission" date="2013-11" db="EMBL/GenBank/DDBJ databases">
        <title>Metagenomic analysis of a methanogenic consortium involved in long chain n-alkane degradation.</title>
        <authorList>
            <person name="Davidova I.A."/>
            <person name="Callaghan A.V."/>
            <person name="Wawrik B."/>
            <person name="Pruitt S."/>
            <person name="Marks C."/>
            <person name="Duncan K.E."/>
            <person name="Suflita J.M."/>
        </authorList>
    </citation>
    <scope>NUCLEOTIDE SEQUENCE [LARGE SCALE GENOMIC DNA]</scope>
    <source>
        <strain evidence="1 2">SPR</strain>
    </source>
</reference>
<dbReference type="Proteomes" id="UP000032233">
    <property type="component" value="Unassembled WGS sequence"/>
</dbReference>
<evidence type="ECO:0000313" key="2">
    <source>
        <dbReference type="Proteomes" id="UP000032233"/>
    </source>
</evidence>
<keyword evidence="2" id="KW-1185">Reference proteome</keyword>
<protein>
    <submittedName>
        <fullName evidence="1">Uncharacterized protein</fullName>
    </submittedName>
</protein>
<gene>
    <name evidence="1" type="ORF">X474_00030</name>
</gene>
<dbReference type="STRING" id="1429043.X474_00030"/>
<dbReference type="EMBL" id="AZAC01000001">
    <property type="protein sequence ID" value="KIX16004.1"/>
    <property type="molecule type" value="Genomic_DNA"/>
</dbReference>
<accession>A0A0D2JCX7</accession>
<dbReference type="InParanoid" id="A0A0D2JCX7"/>
<name>A0A0D2JCX7_9BACT</name>
<sequence length="85" mass="9519">MPFRKKAGKKTAARPFGRAAGDLAGQNLFLDNVNFQTRLTAHPLNRKKPLCFSRLSKASSKFKIALNALKYSSISYIPTSEYLQK</sequence>
<proteinExistence type="predicted"/>
<organism evidence="1 2">
    <name type="scientific">Dethiosulfatarculus sandiegensis</name>
    <dbReference type="NCBI Taxonomy" id="1429043"/>
    <lineage>
        <taxon>Bacteria</taxon>
        <taxon>Pseudomonadati</taxon>
        <taxon>Thermodesulfobacteriota</taxon>
        <taxon>Desulfarculia</taxon>
        <taxon>Desulfarculales</taxon>
        <taxon>Desulfarculaceae</taxon>
        <taxon>Dethiosulfatarculus</taxon>
    </lineage>
</organism>
<dbReference type="AlphaFoldDB" id="A0A0D2JCX7"/>
<evidence type="ECO:0000313" key="1">
    <source>
        <dbReference type="EMBL" id="KIX16004.1"/>
    </source>
</evidence>